<organism evidence="2 3">
    <name type="scientific">Pseudotabrizicola alkalilacus</name>
    <dbReference type="NCBI Taxonomy" id="2305252"/>
    <lineage>
        <taxon>Bacteria</taxon>
        <taxon>Pseudomonadati</taxon>
        <taxon>Pseudomonadota</taxon>
        <taxon>Alphaproteobacteria</taxon>
        <taxon>Rhodobacterales</taxon>
        <taxon>Paracoccaceae</taxon>
        <taxon>Pseudotabrizicola</taxon>
    </lineage>
</organism>
<dbReference type="OrthoDB" id="7872735at2"/>
<evidence type="ECO:0000313" key="2">
    <source>
        <dbReference type="EMBL" id="RGP36870.1"/>
    </source>
</evidence>
<protein>
    <submittedName>
        <fullName evidence="2">Uncharacterized protein</fullName>
    </submittedName>
</protein>
<feature type="region of interest" description="Disordered" evidence="1">
    <location>
        <begin position="31"/>
        <end position="65"/>
    </location>
</feature>
<dbReference type="EMBL" id="QWEY01000006">
    <property type="protein sequence ID" value="RGP36870.1"/>
    <property type="molecule type" value="Genomic_DNA"/>
</dbReference>
<gene>
    <name evidence="2" type="ORF">D1012_11975</name>
</gene>
<proteinExistence type="predicted"/>
<dbReference type="RefSeq" id="WP_118152491.1">
    <property type="nucleotide sequence ID" value="NZ_QWEY01000006.1"/>
</dbReference>
<evidence type="ECO:0000313" key="3">
    <source>
        <dbReference type="Proteomes" id="UP000284547"/>
    </source>
</evidence>
<dbReference type="AlphaFoldDB" id="A0A411Z1D5"/>
<reference evidence="2 3" key="1">
    <citation type="submission" date="2018-08" db="EMBL/GenBank/DDBJ databases">
        <title>Flavobacterium tibetense sp. nov., isolated from a wetland YonghuCo on Tibetan Plateau.</title>
        <authorList>
            <person name="Phurbu D."/>
            <person name="Lu H."/>
            <person name="Xing P."/>
        </authorList>
    </citation>
    <scope>NUCLEOTIDE SEQUENCE [LARGE SCALE GENOMIC DNA]</scope>
    <source>
        <strain evidence="2 3">DJC</strain>
    </source>
</reference>
<accession>A0A411Z1D5</accession>
<dbReference type="Proteomes" id="UP000284547">
    <property type="component" value="Unassembled WGS sequence"/>
</dbReference>
<keyword evidence="3" id="KW-1185">Reference proteome</keyword>
<evidence type="ECO:0000256" key="1">
    <source>
        <dbReference type="SAM" id="MobiDB-lite"/>
    </source>
</evidence>
<name>A0A411Z1D5_9RHOB</name>
<comment type="caution">
    <text evidence="2">The sequence shown here is derived from an EMBL/GenBank/DDBJ whole genome shotgun (WGS) entry which is preliminary data.</text>
</comment>
<sequence length="65" mass="7831">MFSPKTTYKIIRFRFNDGRRNIKGGLSLEEAQEHCSSPKTHGEGWFDGYDIETEQEQRRRARRRR</sequence>